<feature type="region of interest" description="Disordered" evidence="1">
    <location>
        <begin position="18"/>
        <end position="46"/>
    </location>
</feature>
<evidence type="ECO:0000256" key="1">
    <source>
        <dbReference type="SAM" id="MobiDB-lite"/>
    </source>
</evidence>
<feature type="compositionally biased region" description="Low complexity" evidence="1">
    <location>
        <begin position="143"/>
        <end position="154"/>
    </location>
</feature>
<dbReference type="Proteomes" id="UP000281406">
    <property type="component" value="Unassembled WGS sequence"/>
</dbReference>
<evidence type="ECO:0000313" key="2">
    <source>
        <dbReference type="EMBL" id="ROL47030.1"/>
    </source>
</evidence>
<reference evidence="2 3" key="1">
    <citation type="submission" date="2018-10" db="EMBL/GenBank/DDBJ databases">
        <title>Genome assembly for a Yunnan-Guizhou Plateau 3E fish, Anabarilius grahami (Regan), and its evolutionary and genetic applications.</title>
        <authorList>
            <person name="Jiang W."/>
        </authorList>
    </citation>
    <scope>NUCLEOTIDE SEQUENCE [LARGE SCALE GENOMIC DNA]</scope>
    <source>
        <strain evidence="2">AG-KIZ</strain>
        <tissue evidence="2">Muscle</tissue>
    </source>
</reference>
<accession>A0A3N0YM91</accession>
<feature type="region of interest" description="Disordered" evidence="1">
    <location>
        <begin position="131"/>
        <end position="160"/>
    </location>
</feature>
<dbReference type="AlphaFoldDB" id="A0A3N0YM91"/>
<dbReference type="EMBL" id="RJVU01036174">
    <property type="protein sequence ID" value="ROL47030.1"/>
    <property type="molecule type" value="Genomic_DNA"/>
</dbReference>
<proteinExistence type="predicted"/>
<name>A0A3N0YM91_ANAGA</name>
<sequence length="187" mass="21552">MEELQDQLADLKRRLAKEKEEKDRLAIENERHSRGAGMDTGTVQQEQSTTKVEVVYVPREKRCKVYTGDLVYLRNRRVRGRNKIQNIWEDLPHCVLERLDPDKAVNKIVPVDKSRPAKNVHRLELRHCGPLQKDPVESIQHQSTDSSLSRASSGSEEDWEELRVVVPVSLSSGVERERSAEEDCSRE</sequence>
<organism evidence="2 3">
    <name type="scientific">Anabarilius grahami</name>
    <name type="common">Kanglang fish</name>
    <name type="synonym">Barilius grahami</name>
    <dbReference type="NCBI Taxonomy" id="495550"/>
    <lineage>
        <taxon>Eukaryota</taxon>
        <taxon>Metazoa</taxon>
        <taxon>Chordata</taxon>
        <taxon>Craniata</taxon>
        <taxon>Vertebrata</taxon>
        <taxon>Euteleostomi</taxon>
        <taxon>Actinopterygii</taxon>
        <taxon>Neopterygii</taxon>
        <taxon>Teleostei</taxon>
        <taxon>Ostariophysi</taxon>
        <taxon>Cypriniformes</taxon>
        <taxon>Xenocyprididae</taxon>
        <taxon>Xenocypridinae</taxon>
        <taxon>Xenocypridinae incertae sedis</taxon>
        <taxon>Anabarilius</taxon>
    </lineage>
</organism>
<comment type="caution">
    <text evidence="2">The sequence shown here is derived from an EMBL/GenBank/DDBJ whole genome shotgun (WGS) entry which is preliminary data.</text>
</comment>
<protein>
    <submittedName>
        <fullName evidence="2">Uncharacterized protein</fullName>
    </submittedName>
</protein>
<keyword evidence="3" id="KW-1185">Reference proteome</keyword>
<dbReference type="OrthoDB" id="8952144at2759"/>
<gene>
    <name evidence="2" type="ORF">DPX16_20682</name>
</gene>
<feature type="compositionally biased region" description="Basic and acidic residues" evidence="1">
    <location>
        <begin position="18"/>
        <end position="33"/>
    </location>
</feature>
<evidence type="ECO:0000313" key="3">
    <source>
        <dbReference type="Proteomes" id="UP000281406"/>
    </source>
</evidence>